<dbReference type="InterPro" id="IPR021080">
    <property type="entry name" value="Minor_capsid_protein"/>
</dbReference>
<keyword evidence="2" id="KW-1185">Reference proteome</keyword>
<dbReference type="RefSeq" id="WP_235322850.1">
    <property type="nucleotide sequence ID" value="NZ_JAFBIT010000001.1"/>
</dbReference>
<evidence type="ECO:0000313" key="2">
    <source>
        <dbReference type="Proteomes" id="UP001299220"/>
    </source>
</evidence>
<reference evidence="1 2" key="1">
    <citation type="submission" date="2020-12" db="EMBL/GenBank/DDBJ databases">
        <title>Whole genome sequences of gut porcine anaerobes.</title>
        <authorList>
            <person name="Kubasova T."/>
            <person name="Jahodarova E."/>
            <person name="Rychlik I."/>
        </authorList>
    </citation>
    <scope>NUCLEOTIDE SEQUENCE [LARGE SCALE GENOMIC DNA]</scope>
    <source>
        <strain evidence="1 2">An867</strain>
    </source>
</reference>
<dbReference type="Pfam" id="PF11114">
    <property type="entry name" value="Minor_capsid_2"/>
    <property type="match status" value="1"/>
</dbReference>
<sequence>MAVNIELKLDPMTKLKVRRHLDDTGRRKVASEVKRLCDPYVPMDTGTLKNSAQVLIDGVLYVQPYAAKQYYENSGWQTPRGAYWDRRMMADKGDQLTESIAKFCGGEKT</sequence>
<evidence type="ECO:0000313" key="1">
    <source>
        <dbReference type="EMBL" id="MCF2651843.1"/>
    </source>
</evidence>
<gene>
    <name evidence="1" type="ORF">JQM67_04440</name>
</gene>
<accession>A0ABS9CLL0</accession>
<protein>
    <submittedName>
        <fullName evidence="1">Capsid protein</fullName>
    </submittedName>
</protein>
<dbReference type="Proteomes" id="UP001299220">
    <property type="component" value="Unassembled WGS sequence"/>
</dbReference>
<name>A0ABS9CLL0_9FIRM</name>
<comment type="caution">
    <text evidence="1">The sequence shown here is derived from an EMBL/GenBank/DDBJ whole genome shotgun (WGS) entry which is preliminary data.</text>
</comment>
<dbReference type="EMBL" id="JAFBIT010000001">
    <property type="protein sequence ID" value="MCF2651843.1"/>
    <property type="molecule type" value="Genomic_DNA"/>
</dbReference>
<organism evidence="1 2">
    <name type="scientific">Anaeromassilibacillus senegalensis</name>
    <dbReference type="NCBI Taxonomy" id="1673717"/>
    <lineage>
        <taxon>Bacteria</taxon>
        <taxon>Bacillati</taxon>
        <taxon>Bacillota</taxon>
        <taxon>Clostridia</taxon>
        <taxon>Eubacteriales</taxon>
        <taxon>Acutalibacteraceae</taxon>
        <taxon>Anaeromassilibacillus</taxon>
    </lineage>
</organism>
<proteinExistence type="predicted"/>